<dbReference type="AlphaFoldDB" id="A0A3M6TVK5"/>
<dbReference type="GO" id="GO:0000828">
    <property type="term" value="F:inositol hexakisphosphate kinase activity"/>
    <property type="evidence" value="ECO:0007669"/>
    <property type="project" value="TreeGrafter"/>
</dbReference>
<dbReference type="GO" id="GO:0033857">
    <property type="term" value="F:5-diphosphoinositol pentakisphosphate 1-kinase activity"/>
    <property type="evidence" value="ECO:0007669"/>
    <property type="project" value="TreeGrafter"/>
</dbReference>
<dbReference type="GO" id="GO:0032958">
    <property type="term" value="P:inositol phosphate biosynthetic process"/>
    <property type="evidence" value="ECO:0007669"/>
    <property type="project" value="TreeGrafter"/>
</dbReference>
<keyword evidence="12" id="KW-1185">Reference proteome</keyword>
<dbReference type="GO" id="GO:0005524">
    <property type="term" value="F:ATP binding"/>
    <property type="evidence" value="ECO:0007669"/>
    <property type="project" value="UniProtKB-KW"/>
</dbReference>
<evidence type="ECO:0000256" key="6">
    <source>
        <dbReference type="ARBA" id="ARBA00022741"/>
    </source>
</evidence>
<dbReference type="GO" id="GO:0005829">
    <property type="term" value="C:cytosol"/>
    <property type="evidence" value="ECO:0007669"/>
    <property type="project" value="TreeGrafter"/>
</dbReference>
<evidence type="ECO:0000256" key="4">
    <source>
        <dbReference type="ARBA" id="ARBA00022490"/>
    </source>
</evidence>
<evidence type="ECO:0000256" key="10">
    <source>
        <dbReference type="ARBA" id="ARBA00034629"/>
    </source>
</evidence>
<comment type="catalytic activity">
    <reaction evidence="10">
        <text>1D-myo-inositol hexakisphosphate + ATP = 1-diphospho-1D-myo-inositol 2,3,4,5,6-pentakisphosphate + ADP</text>
        <dbReference type="Rhea" id="RHEA:37459"/>
        <dbReference type="ChEBI" id="CHEBI:30616"/>
        <dbReference type="ChEBI" id="CHEBI:58130"/>
        <dbReference type="ChEBI" id="CHEBI:74946"/>
        <dbReference type="ChEBI" id="CHEBI:456216"/>
        <dbReference type="EC" id="2.7.4.24"/>
    </reaction>
    <physiologicalReaction direction="left-to-right" evidence="10">
        <dbReference type="Rhea" id="RHEA:37460"/>
    </physiologicalReaction>
</comment>
<evidence type="ECO:0000256" key="7">
    <source>
        <dbReference type="ARBA" id="ARBA00022777"/>
    </source>
</evidence>
<dbReference type="InterPro" id="IPR000560">
    <property type="entry name" value="His_Pase_clade-2"/>
</dbReference>
<dbReference type="SUPFAM" id="SSF53254">
    <property type="entry name" value="Phosphoglycerate mutase-like"/>
    <property type="match status" value="1"/>
</dbReference>
<dbReference type="Gene3D" id="3.40.50.1240">
    <property type="entry name" value="Phosphoglycerate mutase-like"/>
    <property type="match status" value="1"/>
</dbReference>
<protein>
    <recommendedName>
        <fullName evidence="3">diphosphoinositol-pentakisphosphate 1-kinase</fullName>
        <ecNumber evidence="3">2.7.4.24</ecNumber>
    </recommendedName>
</protein>
<comment type="catalytic activity">
    <reaction evidence="9">
        <text>5-diphospho-1D-myo-inositol 1,2,3,4,6-pentakisphosphate + ATP + H(+) = 1,5-bis(diphospho)-1D-myo-inositol 2,3,4,6-tetrakisphosphate + ADP</text>
        <dbReference type="Rhea" id="RHEA:10276"/>
        <dbReference type="ChEBI" id="CHEBI:15378"/>
        <dbReference type="ChEBI" id="CHEBI:30616"/>
        <dbReference type="ChEBI" id="CHEBI:58628"/>
        <dbReference type="ChEBI" id="CHEBI:77983"/>
        <dbReference type="ChEBI" id="CHEBI:456216"/>
        <dbReference type="EC" id="2.7.4.24"/>
    </reaction>
    <physiologicalReaction direction="left-to-right" evidence="9">
        <dbReference type="Rhea" id="RHEA:10277"/>
    </physiologicalReaction>
</comment>
<evidence type="ECO:0000256" key="3">
    <source>
        <dbReference type="ARBA" id="ARBA00012893"/>
    </source>
</evidence>
<dbReference type="PANTHER" id="PTHR12750">
    <property type="entry name" value="DIPHOSPHOINOSITOL PENTAKISPHOSPHATE KINASE"/>
    <property type="match status" value="1"/>
</dbReference>
<name>A0A3M6TVK5_POCDA</name>
<comment type="subcellular location">
    <subcellularLocation>
        <location evidence="1">Cytoplasm</location>
    </subcellularLocation>
</comment>
<comment type="similarity">
    <text evidence="2">Belongs to the histidine acid phosphatase family. VIP1 subfamily.</text>
</comment>
<evidence type="ECO:0000256" key="2">
    <source>
        <dbReference type="ARBA" id="ARBA00005609"/>
    </source>
</evidence>
<evidence type="ECO:0000256" key="5">
    <source>
        <dbReference type="ARBA" id="ARBA00022679"/>
    </source>
</evidence>
<dbReference type="GO" id="GO:0006020">
    <property type="term" value="P:inositol metabolic process"/>
    <property type="evidence" value="ECO:0007669"/>
    <property type="project" value="TreeGrafter"/>
</dbReference>
<dbReference type="STRING" id="46731.A0A3M6TVK5"/>
<keyword evidence="6" id="KW-0547">Nucleotide-binding</keyword>
<evidence type="ECO:0000256" key="8">
    <source>
        <dbReference type="ARBA" id="ARBA00022840"/>
    </source>
</evidence>
<dbReference type="OrthoDB" id="18042at2759"/>
<keyword evidence="5" id="KW-0808">Transferase</keyword>
<reference evidence="11 12" key="1">
    <citation type="journal article" date="2018" name="Sci. Rep.">
        <title>Comparative analysis of the Pocillopora damicornis genome highlights role of immune system in coral evolution.</title>
        <authorList>
            <person name="Cunning R."/>
            <person name="Bay R.A."/>
            <person name="Gillette P."/>
            <person name="Baker A.C."/>
            <person name="Traylor-Knowles N."/>
        </authorList>
    </citation>
    <scope>NUCLEOTIDE SEQUENCE [LARGE SCALE GENOMIC DNA]</scope>
    <source>
        <strain evidence="11">RSMAS</strain>
        <tissue evidence="11">Whole animal</tissue>
    </source>
</reference>
<evidence type="ECO:0000313" key="11">
    <source>
        <dbReference type="EMBL" id="RMX45430.1"/>
    </source>
</evidence>
<keyword evidence="8" id="KW-0067">ATP-binding</keyword>
<dbReference type="PANTHER" id="PTHR12750:SF9">
    <property type="entry name" value="INOSITOL HEXAKISPHOSPHATE AND DIPHOSPHOINOSITOL-PENTAKISPHOSPHATE KINASE"/>
    <property type="match status" value="1"/>
</dbReference>
<keyword evidence="4" id="KW-0963">Cytoplasm</keyword>
<gene>
    <name evidence="11" type="ORF">pdam_00019295</name>
</gene>
<dbReference type="Pfam" id="PF00328">
    <property type="entry name" value="His_Phos_2"/>
    <property type="match status" value="1"/>
</dbReference>
<sequence length="290" mass="33912">MKFRIYHLLGFLALEGELAPVLVHLVRSDKNTTEMLDTPSDASRILGKVKHRLHDLLHSDEDFKEEDFAKKFVDPNPVFRRLAPTKNPSLINAMKAIKNPYKMCERLYKLVQSLTGQLKELINQKVYDPRDPYLYQGETLELMMHRWTKLEKDFKLKSGQFDISLIPDIYDCIKYDVQHNSDLNLENSLELYKCAKAFADIVIPQEYGITKEEKLGVSQSVCMRLLKKIRGDLRHADKTDIHTRLNPDYMQSVEAPNRHVRTRLYFTSESHVHSLVNALRYGNLFEVRYL</sequence>
<evidence type="ECO:0000313" key="12">
    <source>
        <dbReference type="Proteomes" id="UP000275408"/>
    </source>
</evidence>
<dbReference type="InterPro" id="IPR037446">
    <property type="entry name" value="His_Pase_VIP1"/>
</dbReference>
<accession>A0A3M6TVK5</accession>
<proteinExistence type="inferred from homology"/>
<organism evidence="11 12">
    <name type="scientific">Pocillopora damicornis</name>
    <name type="common">Cauliflower coral</name>
    <name type="synonym">Millepora damicornis</name>
    <dbReference type="NCBI Taxonomy" id="46731"/>
    <lineage>
        <taxon>Eukaryota</taxon>
        <taxon>Metazoa</taxon>
        <taxon>Cnidaria</taxon>
        <taxon>Anthozoa</taxon>
        <taxon>Hexacorallia</taxon>
        <taxon>Scleractinia</taxon>
        <taxon>Astrocoeniina</taxon>
        <taxon>Pocilloporidae</taxon>
        <taxon>Pocillopora</taxon>
    </lineage>
</organism>
<dbReference type="InterPro" id="IPR029033">
    <property type="entry name" value="His_PPase_superfam"/>
</dbReference>
<evidence type="ECO:0000256" key="9">
    <source>
        <dbReference type="ARBA" id="ARBA00033696"/>
    </source>
</evidence>
<dbReference type="Proteomes" id="UP000275408">
    <property type="component" value="Unassembled WGS sequence"/>
</dbReference>
<evidence type="ECO:0000256" key="1">
    <source>
        <dbReference type="ARBA" id="ARBA00004496"/>
    </source>
</evidence>
<dbReference type="EC" id="2.7.4.24" evidence="3"/>
<dbReference type="EMBL" id="RCHS01002829">
    <property type="protein sequence ID" value="RMX45430.1"/>
    <property type="molecule type" value="Genomic_DNA"/>
</dbReference>
<comment type="caution">
    <text evidence="11">The sequence shown here is derived from an EMBL/GenBank/DDBJ whole genome shotgun (WGS) entry which is preliminary data.</text>
</comment>
<keyword evidence="7" id="KW-0418">Kinase</keyword>